<reference evidence="1 2" key="1">
    <citation type="submission" date="2016-01" db="EMBL/GenBank/DDBJ databases">
        <title>Highly variable Streptococcus oralis are common among viridans streptococci isolated from primates.</title>
        <authorList>
            <person name="Denapaite D."/>
            <person name="Rieger M."/>
            <person name="Koendgen S."/>
            <person name="Brueckner R."/>
            <person name="Ochigava I."/>
            <person name="Kappeler P."/>
            <person name="Maetz-Rensing K."/>
            <person name="Leendertz F."/>
            <person name="Hakenbeck R."/>
        </authorList>
    </citation>
    <scope>NUCLEOTIDE SEQUENCE [LARGE SCALE GENOMIC DNA]</scope>
    <source>
        <strain evidence="1 2">DD07</strain>
    </source>
</reference>
<accession>A0A139NCB0</accession>
<evidence type="ECO:0000313" key="1">
    <source>
        <dbReference type="EMBL" id="KXT73709.1"/>
    </source>
</evidence>
<evidence type="ECO:0008006" key="3">
    <source>
        <dbReference type="Google" id="ProtNLM"/>
    </source>
</evidence>
<proteinExistence type="predicted"/>
<evidence type="ECO:0000313" key="2">
    <source>
        <dbReference type="Proteomes" id="UP000070096"/>
    </source>
</evidence>
<sequence length="63" mass="7256">MDHIERTDGRVSYRIEGRGHEETLVLLHGLSADSGMFQPQIDFLRIAIRLLRLIYEEMGNQAS</sequence>
<dbReference type="AlphaFoldDB" id="A0A139NCB0"/>
<gene>
    <name evidence="1" type="ORF">SGODD07_00367</name>
</gene>
<name>A0A139NCB0_STRGN</name>
<comment type="caution">
    <text evidence="1">The sequence shown here is derived from an EMBL/GenBank/DDBJ whole genome shotgun (WGS) entry which is preliminary data.</text>
</comment>
<dbReference type="InterPro" id="IPR029058">
    <property type="entry name" value="AB_hydrolase_fold"/>
</dbReference>
<dbReference type="Proteomes" id="UP000070096">
    <property type="component" value="Unassembled WGS sequence"/>
</dbReference>
<dbReference type="SUPFAM" id="SSF53474">
    <property type="entry name" value="alpha/beta-Hydrolases"/>
    <property type="match status" value="1"/>
</dbReference>
<dbReference type="EMBL" id="LQRC01000064">
    <property type="protein sequence ID" value="KXT73709.1"/>
    <property type="molecule type" value="Genomic_DNA"/>
</dbReference>
<protein>
    <recommendedName>
        <fullName evidence="3">Alpha/beta hydrolase</fullName>
    </recommendedName>
</protein>
<organism evidence="1 2">
    <name type="scientific">Streptococcus gordonii</name>
    <dbReference type="NCBI Taxonomy" id="1302"/>
    <lineage>
        <taxon>Bacteria</taxon>
        <taxon>Bacillati</taxon>
        <taxon>Bacillota</taxon>
        <taxon>Bacilli</taxon>
        <taxon>Lactobacillales</taxon>
        <taxon>Streptococcaceae</taxon>
        <taxon>Streptococcus</taxon>
    </lineage>
</organism>
<dbReference type="Gene3D" id="3.40.50.1820">
    <property type="entry name" value="alpha/beta hydrolase"/>
    <property type="match status" value="1"/>
</dbReference>
<dbReference type="PATRIC" id="fig|1302.21.peg.417"/>